<accession>A0ABQ0FH77</accession>
<comment type="caution">
    <text evidence="1">The sequence shown here is derived from an EMBL/GenBank/DDBJ whole genome shotgun (WGS) entry which is preliminary data.</text>
</comment>
<evidence type="ECO:0000313" key="1">
    <source>
        <dbReference type="EMBL" id="GAB1298391.1"/>
    </source>
</evidence>
<gene>
    <name evidence="1" type="ORF">APTSU1_001362700</name>
</gene>
<keyword evidence="2" id="KW-1185">Reference proteome</keyword>
<sequence length="34" mass="3907">MGREPLSRDRSHLQAGHLATASIWSSWGSSWWPR</sequence>
<organism evidence="1 2">
    <name type="scientific">Apodemus speciosus</name>
    <name type="common">Large Japanese field mouse</name>
    <dbReference type="NCBI Taxonomy" id="105296"/>
    <lineage>
        <taxon>Eukaryota</taxon>
        <taxon>Metazoa</taxon>
        <taxon>Chordata</taxon>
        <taxon>Craniata</taxon>
        <taxon>Vertebrata</taxon>
        <taxon>Euteleostomi</taxon>
        <taxon>Mammalia</taxon>
        <taxon>Eutheria</taxon>
        <taxon>Euarchontoglires</taxon>
        <taxon>Glires</taxon>
        <taxon>Rodentia</taxon>
        <taxon>Myomorpha</taxon>
        <taxon>Muroidea</taxon>
        <taxon>Muridae</taxon>
        <taxon>Murinae</taxon>
        <taxon>Apodemus</taxon>
    </lineage>
</organism>
<reference evidence="1 2" key="1">
    <citation type="submission" date="2024-08" db="EMBL/GenBank/DDBJ databases">
        <title>The draft genome of Apodemus speciosus.</title>
        <authorList>
            <person name="Nabeshima K."/>
            <person name="Suzuki S."/>
            <person name="Onuma M."/>
        </authorList>
    </citation>
    <scope>NUCLEOTIDE SEQUENCE [LARGE SCALE GENOMIC DNA]</scope>
    <source>
        <strain evidence="1">IB14-021</strain>
    </source>
</reference>
<name>A0ABQ0FH77_APOSI</name>
<proteinExistence type="predicted"/>
<dbReference type="EMBL" id="BAAFST010000013">
    <property type="protein sequence ID" value="GAB1298391.1"/>
    <property type="molecule type" value="Genomic_DNA"/>
</dbReference>
<protein>
    <submittedName>
        <fullName evidence="1">Probable G-protein coupled receptor 150</fullName>
    </submittedName>
</protein>
<dbReference type="Proteomes" id="UP001623349">
    <property type="component" value="Unassembled WGS sequence"/>
</dbReference>
<evidence type="ECO:0000313" key="2">
    <source>
        <dbReference type="Proteomes" id="UP001623349"/>
    </source>
</evidence>
<keyword evidence="1" id="KW-0675">Receptor</keyword>